<dbReference type="AlphaFoldDB" id="A0AAX6MBF5"/>
<feature type="compositionally biased region" description="Basic residues" evidence="1">
    <location>
        <begin position="35"/>
        <end position="44"/>
    </location>
</feature>
<dbReference type="InterPro" id="IPR014347">
    <property type="entry name" value="Tautomerase/MIF_sf"/>
</dbReference>
<gene>
    <name evidence="2" type="ORF">Daesc_008302</name>
</gene>
<proteinExistence type="predicted"/>
<dbReference type="Gene3D" id="3.30.429.10">
    <property type="entry name" value="Macrophage Migration Inhibitory Factor"/>
    <property type="match status" value="1"/>
</dbReference>
<evidence type="ECO:0000313" key="3">
    <source>
        <dbReference type="Proteomes" id="UP001369815"/>
    </source>
</evidence>
<feature type="compositionally biased region" description="Polar residues" evidence="1">
    <location>
        <begin position="16"/>
        <end position="34"/>
    </location>
</feature>
<dbReference type="Proteomes" id="UP001369815">
    <property type="component" value="Unassembled WGS sequence"/>
</dbReference>
<organism evidence="2 3">
    <name type="scientific">Daldinia eschscholtzii</name>
    <dbReference type="NCBI Taxonomy" id="292717"/>
    <lineage>
        <taxon>Eukaryota</taxon>
        <taxon>Fungi</taxon>
        <taxon>Dikarya</taxon>
        <taxon>Ascomycota</taxon>
        <taxon>Pezizomycotina</taxon>
        <taxon>Sordariomycetes</taxon>
        <taxon>Xylariomycetidae</taxon>
        <taxon>Xylariales</taxon>
        <taxon>Hypoxylaceae</taxon>
        <taxon>Daldinia</taxon>
    </lineage>
</organism>
<sequence length="265" mass="28995">MVRPDSLPARLPRINPPSTGNNYSLAVPNASPTQRKPHSSRSSRIHIVEGNKMMRNIDRPPPGDPTGSRRSQVHPELSKKRSAYFESEFAASNRDPDPVKARIQNEAIVMADLRTNVIRNAALIQKHIQETLGVMASRGYVRFVATPEENVAVGGRTIAAEINESGNAMVDDKPAEARKSAKSNRRIGVKSFGGFRSASMTDLARVPTPPSSTSDETTPITTIPEVPPTPPEDDQLGELMEQKPIKTAPRRRSLRFSLFSGKTAV</sequence>
<dbReference type="SUPFAM" id="SSF55331">
    <property type="entry name" value="Tautomerase/MIF"/>
    <property type="match status" value="1"/>
</dbReference>
<dbReference type="EMBL" id="JBANMG010000008">
    <property type="protein sequence ID" value="KAK6949979.1"/>
    <property type="molecule type" value="Genomic_DNA"/>
</dbReference>
<feature type="region of interest" description="Disordered" evidence="1">
    <location>
        <begin position="202"/>
        <end position="250"/>
    </location>
</feature>
<feature type="compositionally biased region" description="Low complexity" evidence="1">
    <location>
        <begin position="211"/>
        <end position="224"/>
    </location>
</feature>
<evidence type="ECO:0000256" key="1">
    <source>
        <dbReference type="SAM" id="MobiDB-lite"/>
    </source>
</evidence>
<accession>A0AAX6MBF5</accession>
<reference evidence="2 3" key="1">
    <citation type="journal article" date="2024" name="Front Chem Biol">
        <title>Unveiling the potential of Daldinia eschscholtzii MFLUCC 19-0629 through bioactivity and bioinformatics studies for enhanced sustainable agriculture production.</title>
        <authorList>
            <person name="Brooks S."/>
            <person name="Weaver J.A."/>
            <person name="Klomchit A."/>
            <person name="Alharthi S.A."/>
            <person name="Onlamun T."/>
            <person name="Nurani R."/>
            <person name="Vong T.K."/>
            <person name="Alberti F."/>
            <person name="Greco C."/>
        </authorList>
    </citation>
    <scope>NUCLEOTIDE SEQUENCE [LARGE SCALE GENOMIC DNA]</scope>
    <source>
        <strain evidence="2">MFLUCC 19-0629</strain>
    </source>
</reference>
<evidence type="ECO:0000313" key="2">
    <source>
        <dbReference type="EMBL" id="KAK6949979.1"/>
    </source>
</evidence>
<name>A0AAX6MBF5_9PEZI</name>
<keyword evidence="3" id="KW-1185">Reference proteome</keyword>
<protein>
    <submittedName>
        <fullName evidence="2">Uncharacterized protein</fullName>
    </submittedName>
</protein>
<comment type="caution">
    <text evidence="2">The sequence shown here is derived from an EMBL/GenBank/DDBJ whole genome shotgun (WGS) entry which is preliminary data.</text>
</comment>
<feature type="region of interest" description="Disordered" evidence="1">
    <location>
        <begin position="1"/>
        <end position="78"/>
    </location>
</feature>